<evidence type="ECO:0000256" key="6">
    <source>
        <dbReference type="RuleBase" id="RU368084"/>
    </source>
</evidence>
<evidence type="ECO:0000313" key="11">
    <source>
        <dbReference type="RefSeq" id="XP_012869708.1"/>
    </source>
</evidence>
<name>A0A1S3EZ62_DIPOR</name>
<dbReference type="OrthoDB" id="20198at2759"/>
<evidence type="ECO:0000256" key="4">
    <source>
        <dbReference type="ARBA" id="ARBA00022705"/>
    </source>
</evidence>
<dbReference type="GO" id="GO:0005664">
    <property type="term" value="C:nuclear origin of replication recognition complex"/>
    <property type="evidence" value="ECO:0007669"/>
    <property type="project" value="UniProtKB-UniRule"/>
</dbReference>
<dbReference type="GO" id="GO:0003688">
    <property type="term" value="F:DNA replication origin binding"/>
    <property type="evidence" value="ECO:0007669"/>
    <property type="project" value="UniProtKB-UniRule"/>
</dbReference>
<dbReference type="Pfam" id="PF04084">
    <property type="entry name" value="RecA-like_ORC2"/>
    <property type="match status" value="1"/>
</dbReference>
<dbReference type="InterPro" id="IPR056772">
    <property type="entry name" value="RecA-like_ORC2"/>
</dbReference>
<evidence type="ECO:0000313" key="10">
    <source>
        <dbReference type="Proteomes" id="UP000081671"/>
    </source>
</evidence>
<evidence type="ECO:0000259" key="8">
    <source>
        <dbReference type="Pfam" id="PF04084"/>
    </source>
</evidence>
<reference evidence="11" key="1">
    <citation type="submission" date="2025-08" db="UniProtKB">
        <authorList>
            <consortium name="RefSeq"/>
        </authorList>
    </citation>
    <scope>IDENTIFICATION</scope>
    <source>
        <tissue evidence="11">Kidney</tissue>
    </source>
</reference>
<evidence type="ECO:0000256" key="1">
    <source>
        <dbReference type="ARBA" id="ARBA00004123"/>
    </source>
</evidence>
<dbReference type="PANTHER" id="PTHR14052">
    <property type="entry name" value="ORIGIN RECOGNITION COMPLEX SUBUNIT 2"/>
    <property type="match status" value="1"/>
</dbReference>
<dbReference type="GO" id="GO:0006260">
    <property type="term" value="P:DNA replication"/>
    <property type="evidence" value="ECO:0007669"/>
    <property type="project" value="UniProtKB-UniRule"/>
</dbReference>
<comment type="function">
    <text evidence="6">Component of the origin recognition complex (ORC) that binds origins of replication. DNA-binding is ATP-dependent. ORC is required to assemble the pre-replication complex necessary to initiate DNA replication.</text>
</comment>
<dbReference type="PANTHER" id="PTHR14052:SF0">
    <property type="entry name" value="ORIGIN RECOGNITION COMPLEX SUBUNIT 2"/>
    <property type="match status" value="1"/>
</dbReference>
<keyword evidence="5 6" id="KW-0539">Nucleus</keyword>
<evidence type="ECO:0000256" key="5">
    <source>
        <dbReference type="ARBA" id="ARBA00023242"/>
    </source>
</evidence>
<dbReference type="CTD" id="4999"/>
<sequence length="610" mass="69687">MMSKVELKEDQMLEVQFVGDDDVLNHILDREGGAKVKKEKTQLLVNPKKIIKKPECELEEGDQEVLKDQNYVEVLGRNVQESWKNGSAADGGNKVYSFQNRKPPEKMAKLASELAKTPRKSVSLSLKNESEIMINIPQSSKEYSTSDKVQQKFSRTYLYSEEAGTGSSHLYSYLLLSTEISHTLCYSIMTLLSNRQISQLLFSSTVSKSNSDSESDYSASNSEDGEGVAKECEDTNSVMFCQKLQAQTRVVSETVCKGTPPKKMKRDKTSDLVEEYFEAHSSSKVLTSDKTLQKLKRPKLDQQTLRNLLSKFSPSFSAEIKQLNQQYEKLFHKWMLQLHLGFNIVLYGLGSKRDLLEKFRTTVLQNSIHIVINGFFPGISVKSILNSITQEVLNHMGTFRSVLDQLDWITNRFKEDPSLELFLLIHNLDSQMLRGDSSQQIIGQLSALHNIHLIASIDHLNAPLMWDHVKQSLYNWLWYETTTYSPYSEETSYENSLLVKQSGSLPLSSLIHVLRSLTPNARGIFRLLIKYQLDNQDNPSYIGLPFQDFYQQCREAFLVNSDLTLRAQLTEFRDHKLIRTKKGTDGVEYLFIPVDNATLTDFLEKEEEEA</sequence>
<comment type="similarity">
    <text evidence="2 6">Belongs to the ORC2 family.</text>
</comment>
<dbReference type="Proteomes" id="UP000081671">
    <property type="component" value="Unplaced"/>
</dbReference>
<dbReference type="AlphaFoldDB" id="A0A1S3EZ62"/>
<feature type="domain" description="Origin recognition complex subunit 2 RecA-like" evidence="8">
    <location>
        <begin position="319"/>
        <end position="480"/>
    </location>
</feature>
<evidence type="ECO:0000256" key="2">
    <source>
        <dbReference type="ARBA" id="ARBA00007421"/>
    </source>
</evidence>
<dbReference type="InterPro" id="IPR007220">
    <property type="entry name" value="ORC2"/>
</dbReference>
<keyword evidence="10" id="KW-1185">Reference proteome</keyword>
<dbReference type="Pfam" id="PF24882">
    <property type="entry name" value="WHD_ORC2"/>
    <property type="match status" value="1"/>
</dbReference>
<evidence type="ECO:0000256" key="7">
    <source>
        <dbReference type="SAM" id="MobiDB-lite"/>
    </source>
</evidence>
<protein>
    <recommendedName>
        <fullName evidence="3 6">Origin recognition complex subunit 2</fullName>
    </recommendedName>
</protein>
<comment type="subunit">
    <text evidence="6">Component of the origin recognition complex (ORC).</text>
</comment>
<dbReference type="RefSeq" id="XP_012869708.1">
    <property type="nucleotide sequence ID" value="XM_013014254.1"/>
</dbReference>
<evidence type="ECO:0000256" key="3">
    <source>
        <dbReference type="ARBA" id="ARBA00019080"/>
    </source>
</evidence>
<feature type="region of interest" description="Disordered" evidence="7">
    <location>
        <begin position="207"/>
        <end position="228"/>
    </location>
</feature>
<accession>A0A1S3EZ62</accession>
<proteinExistence type="inferred from homology"/>
<evidence type="ECO:0000259" key="9">
    <source>
        <dbReference type="Pfam" id="PF24882"/>
    </source>
</evidence>
<feature type="compositionally biased region" description="Low complexity" evidence="7">
    <location>
        <begin position="207"/>
        <end position="222"/>
    </location>
</feature>
<feature type="domain" description="Origin recognition complex subunit 2 winged-helix" evidence="9">
    <location>
        <begin position="537"/>
        <end position="597"/>
    </location>
</feature>
<comment type="subcellular location">
    <subcellularLocation>
        <location evidence="1 6">Nucleus</location>
    </subcellularLocation>
</comment>
<dbReference type="STRING" id="10020.ENSDORP00000006933"/>
<dbReference type="KEGG" id="dord:105984125"/>
<dbReference type="InParanoid" id="A0A1S3EZ62"/>
<organism evidence="10 11">
    <name type="scientific">Dipodomys ordii</name>
    <name type="common">Ord's kangaroo rat</name>
    <dbReference type="NCBI Taxonomy" id="10020"/>
    <lineage>
        <taxon>Eukaryota</taxon>
        <taxon>Metazoa</taxon>
        <taxon>Chordata</taxon>
        <taxon>Craniata</taxon>
        <taxon>Vertebrata</taxon>
        <taxon>Euteleostomi</taxon>
        <taxon>Mammalia</taxon>
        <taxon>Eutheria</taxon>
        <taxon>Euarchontoglires</taxon>
        <taxon>Glires</taxon>
        <taxon>Rodentia</taxon>
        <taxon>Castorimorpha</taxon>
        <taxon>Heteromyidae</taxon>
        <taxon>Dipodomyinae</taxon>
        <taxon>Dipodomys</taxon>
    </lineage>
</organism>
<dbReference type="InterPro" id="IPR056773">
    <property type="entry name" value="WHD_ORC2"/>
</dbReference>
<keyword evidence="4 6" id="KW-0235">DNA replication</keyword>
<dbReference type="FunCoup" id="A0A1S3EZ62">
    <property type="interactions" value="3952"/>
</dbReference>
<gene>
    <name evidence="11" type="primary">Orc2</name>
</gene>
<dbReference type="GeneID" id="105984125"/>